<feature type="domain" description="4Fe-4S ferredoxin-type" evidence="9">
    <location>
        <begin position="75"/>
        <end position="105"/>
    </location>
</feature>
<keyword evidence="5" id="KW-0479">Metal-binding</keyword>
<dbReference type="PANTHER" id="PTHR30352:SF4">
    <property type="entry name" value="PYRUVATE FORMATE-LYASE 2-ACTIVATING ENZYME"/>
    <property type="match status" value="1"/>
</dbReference>
<dbReference type="Pfam" id="PF13353">
    <property type="entry name" value="Fer4_12"/>
    <property type="match status" value="1"/>
</dbReference>
<dbReference type="InterPro" id="IPR007197">
    <property type="entry name" value="rSAM"/>
</dbReference>
<keyword evidence="3" id="KW-0004">4Fe-4S</keyword>
<evidence type="ECO:0000259" key="9">
    <source>
        <dbReference type="PROSITE" id="PS51379"/>
    </source>
</evidence>
<dbReference type="GO" id="GO:0043365">
    <property type="term" value="F:[formate-C-acetyltransferase]-activating enzyme activity"/>
    <property type="evidence" value="ECO:0007669"/>
    <property type="project" value="UniProtKB-EC"/>
</dbReference>
<dbReference type="SFLD" id="SFLDS00029">
    <property type="entry name" value="Radical_SAM"/>
    <property type="match status" value="1"/>
</dbReference>
<dbReference type="SFLD" id="SFLDG01118">
    <property type="entry name" value="activating_enzymes__group_2"/>
    <property type="match status" value="1"/>
</dbReference>
<evidence type="ECO:0000259" key="10">
    <source>
        <dbReference type="PROSITE" id="PS51918"/>
    </source>
</evidence>
<dbReference type="InterPro" id="IPR017896">
    <property type="entry name" value="4Fe4S_Fe-S-bd"/>
</dbReference>
<comment type="cofactor">
    <cofactor evidence="1">
        <name>[4Fe-4S] cluster</name>
        <dbReference type="ChEBI" id="CHEBI:49883"/>
    </cofactor>
</comment>
<name>A0A3B0QVL4_9ZZZZ</name>
<dbReference type="GO" id="GO:0046872">
    <property type="term" value="F:metal ion binding"/>
    <property type="evidence" value="ECO:0007669"/>
    <property type="project" value="UniProtKB-KW"/>
</dbReference>
<dbReference type="InterPro" id="IPR058240">
    <property type="entry name" value="rSAM_sf"/>
</dbReference>
<dbReference type="SUPFAM" id="SSF102114">
    <property type="entry name" value="Radical SAM enzymes"/>
    <property type="match status" value="1"/>
</dbReference>
<evidence type="ECO:0000256" key="6">
    <source>
        <dbReference type="ARBA" id="ARBA00023002"/>
    </source>
</evidence>
<dbReference type="PROSITE" id="PS01087">
    <property type="entry name" value="RADICAL_ACTIVATING"/>
    <property type="match status" value="1"/>
</dbReference>
<dbReference type="InterPro" id="IPR001989">
    <property type="entry name" value="Radical_activat_CS"/>
</dbReference>
<comment type="similarity">
    <text evidence="2">Belongs to the organic radical-activating enzymes family.</text>
</comment>
<dbReference type="NCBIfam" id="TIGR02494">
    <property type="entry name" value="PFLE_PFLC"/>
    <property type="match status" value="1"/>
</dbReference>
<dbReference type="InterPro" id="IPR012839">
    <property type="entry name" value="Organic_radical_activase"/>
</dbReference>
<dbReference type="GO" id="GO:0016829">
    <property type="term" value="F:lyase activity"/>
    <property type="evidence" value="ECO:0007669"/>
    <property type="project" value="UniProtKB-KW"/>
</dbReference>
<keyword evidence="8" id="KW-0411">Iron-sulfur</keyword>
<dbReference type="EC" id="1.97.1.4" evidence="11"/>
<dbReference type="InterPro" id="IPR040074">
    <property type="entry name" value="BssD/PflA/YjjW"/>
</dbReference>
<dbReference type="Gene3D" id="3.20.20.70">
    <property type="entry name" value="Aldolase class I"/>
    <property type="match status" value="1"/>
</dbReference>
<protein>
    <submittedName>
        <fullName evidence="11">Pyruvate formate-lyase activating enzyme</fullName>
        <ecNumber evidence="11">1.97.1.4</ecNumber>
    </submittedName>
</protein>
<keyword evidence="4" id="KW-0949">S-adenosyl-L-methionine</keyword>
<keyword evidence="11" id="KW-0670">Pyruvate</keyword>
<feature type="domain" description="Radical SAM core" evidence="10">
    <location>
        <begin position="16"/>
        <end position="302"/>
    </location>
</feature>
<keyword evidence="7" id="KW-0408">Iron</keyword>
<evidence type="ECO:0000256" key="1">
    <source>
        <dbReference type="ARBA" id="ARBA00001966"/>
    </source>
</evidence>
<proteinExistence type="inferred from homology"/>
<dbReference type="InterPro" id="IPR034457">
    <property type="entry name" value="Organic_radical-activating"/>
</dbReference>
<dbReference type="InterPro" id="IPR013785">
    <property type="entry name" value="Aldolase_TIM"/>
</dbReference>
<evidence type="ECO:0000313" key="11">
    <source>
        <dbReference type="EMBL" id="VAV85530.1"/>
    </source>
</evidence>
<sequence>MNITPLIVDIKRDSHEDGPGIRSVVFFKGCPLRCVFCHNPESQETWFEIAFSGKDCTFCGKCAEVCKSEAIDLALKGRIDRDKCLYCGDCIKVCESGALMRIGEGYSAEALTELLLEDEAFYRSSGGGVTFSGGECASYPDYLEGVLKGLKKKDIHIAVETAGYFDYEVFRKKILPYLDLIYYDIKFAEPKQHRKYTGRSNELILANLRQLMSDIDLIGSSARVQVRVPLIPGITTGRENLTGIAGLLKKAGVEEVSLLPYNPLGLEMLTKLGREPSTLPKAFMKPEDEKEVFRLFQDILGETY</sequence>
<evidence type="ECO:0000256" key="5">
    <source>
        <dbReference type="ARBA" id="ARBA00022723"/>
    </source>
</evidence>
<dbReference type="PIRSF" id="PIRSF000371">
    <property type="entry name" value="PFL_act_enz"/>
    <property type="match status" value="1"/>
</dbReference>
<dbReference type="Gene3D" id="3.30.70.20">
    <property type="match status" value="1"/>
</dbReference>
<dbReference type="PANTHER" id="PTHR30352">
    <property type="entry name" value="PYRUVATE FORMATE-LYASE-ACTIVATING ENZYME"/>
    <property type="match status" value="1"/>
</dbReference>
<accession>A0A3B0QVL4</accession>
<evidence type="ECO:0000256" key="7">
    <source>
        <dbReference type="ARBA" id="ARBA00023004"/>
    </source>
</evidence>
<dbReference type="GO" id="GO:0051539">
    <property type="term" value="F:4 iron, 4 sulfur cluster binding"/>
    <property type="evidence" value="ECO:0007669"/>
    <property type="project" value="UniProtKB-KW"/>
</dbReference>
<evidence type="ECO:0000256" key="8">
    <source>
        <dbReference type="ARBA" id="ARBA00023014"/>
    </source>
</evidence>
<dbReference type="SUPFAM" id="SSF54862">
    <property type="entry name" value="4Fe-4S ferredoxins"/>
    <property type="match status" value="1"/>
</dbReference>
<dbReference type="PROSITE" id="PS00198">
    <property type="entry name" value="4FE4S_FER_1"/>
    <property type="match status" value="1"/>
</dbReference>
<gene>
    <name evidence="11" type="ORF">MNBD_DELTA01-1367</name>
</gene>
<keyword evidence="6 11" id="KW-0560">Oxidoreductase</keyword>
<keyword evidence="11" id="KW-0456">Lyase</keyword>
<feature type="domain" description="4Fe-4S ferredoxin-type" evidence="9">
    <location>
        <begin position="47"/>
        <end position="73"/>
    </location>
</feature>
<evidence type="ECO:0000256" key="2">
    <source>
        <dbReference type="ARBA" id="ARBA00009777"/>
    </source>
</evidence>
<dbReference type="EMBL" id="UOEA01000089">
    <property type="protein sequence ID" value="VAV85530.1"/>
    <property type="molecule type" value="Genomic_DNA"/>
</dbReference>
<reference evidence="11" key="1">
    <citation type="submission" date="2018-06" db="EMBL/GenBank/DDBJ databases">
        <authorList>
            <person name="Zhirakovskaya E."/>
        </authorList>
    </citation>
    <scope>NUCLEOTIDE SEQUENCE</scope>
</reference>
<dbReference type="SFLD" id="SFLDG01066">
    <property type="entry name" value="organic_radical-activating_enz"/>
    <property type="match status" value="1"/>
</dbReference>
<evidence type="ECO:0000256" key="3">
    <source>
        <dbReference type="ARBA" id="ARBA00022485"/>
    </source>
</evidence>
<dbReference type="PROSITE" id="PS51918">
    <property type="entry name" value="RADICAL_SAM"/>
    <property type="match status" value="1"/>
</dbReference>
<organism evidence="11">
    <name type="scientific">hydrothermal vent metagenome</name>
    <dbReference type="NCBI Taxonomy" id="652676"/>
    <lineage>
        <taxon>unclassified sequences</taxon>
        <taxon>metagenomes</taxon>
        <taxon>ecological metagenomes</taxon>
    </lineage>
</organism>
<dbReference type="PROSITE" id="PS51379">
    <property type="entry name" value="4FE4S_FER_2"/>
    <property type="match status" value="2"/>
</dbReference>
<dbReference type="InterPro" id="IPR017900">
    <property type="entry name" value="4Fe4S_Fe_S_CS"/>
</dbReference>
<evidence type="ECO:0000256" key="4">
    <source>
        <dbReference type="ARBA" id="ARBA00022691"/>
    </source>
</evidence>
<dbReference type="AlphaFoldDB" id="A0A3B0QVL4"/>